<evidence type="ECO:0000256" key="4">
    <source>
        <dbReference type="ARBA" id="ARBA00022655"/>
    </source>
</evidence>
<evidence type="ECO:0000313" key="10">
    <source>
        <dbReference type="Proteomes" id="UP001596037"/>
    </source>
</evidence>
<dbReference type="SUPFAM" id="SSF48179">
    <property type="entry name" value="6-phosphogluconate dehydrogenase C-terminal domain-like"/>
    <property type="match status" value="1"/>
</dbReference>
<protein>
    <recommendedName>
        <fullName evidence="3">2-dehydropantoate 2-reductase</fullName>
        <ecNumber evidence="2">1.1.1.169</ecNumber>
    </recommendedName>
    <alternativeName>
        <fullName evidence="5">Ketopantoate reductase</fullName>
    </alternativeName>
</protein>
<dbReference type="EMBL" id="JBHSMF010000002">
    <property type="protein sequence ID" value="MFC5496483.1"/>
    <property type="molecule type" value="Genomic_DNA"/>
</dbReference>
<dbReference type="EC" id="1.1.1.169" evidence="2"/>
<keyword evidence="10" id="KW-1185">Reference proteome</keyword>
<dbReference type="InterPro" id="IPR013752">
    <property type="entry name" value="KPA_reductase"/>
</dbReference>
<dbReference type="Pfam" id="PF08546">
    <property type="entry name" value="ApbA_C"/>
    <property type="match status" value="1"/>
</dbReference>
<dbReference type="InterPro" id="IPR013328">
    <property type="entry name" value="6PGD_dom2"/>
</dbReference>
<dbReference type="NCBIfam" id="NF005089">
    <property type="entry name" value="PRK06522.1-4"/>
    <property type="match status" value="1"/>
</dbReference>
<dbReference type="SUPFAM" id="SSF51735">
    <property type="entry name" value="NAD(P)-binding Rossmann-fold domains"/>
    <property type="match status" value="1"/>
</dbReference>
<dbReference type="Pfam" id="PF02558">
    <property type="entry name" value="ApbA"/>
    <property type="match status" value="1"/>
</dbReference>
<dbReference type="PANTHER" id="PTHR21708:SF45">
    <property type="entry name" value="2-DEHYDROPANTOATE 2-REDUCTASE"/>
    <property type="match status" value="1"/>
</dbReference>
<dbReference type="InterPro" id="IPR013332">
    <property type="entry name" value="KPR_N"/>
</dbReference>
<keyword evidence="9" id="KW-0560">Oxidoreductase</keyword>
<evidence type="ECO:0000259" key="7">
    <source>
        <dbReference type="Pfam" id="PF02558"/>
    </source>
</evidence>
<evidence type="ECO:0000256" key="6">
    <source>
        <dbReference type="ARBA" id="ARBA00048793"/>
    </source>
</evidence>
<dbReference type="InterPro" id="IPR008927">
    <property type="entry name" value="6-PGluconate_DH-like_C_sf"/>
</dbReference>
<evidence type="ECO:0000256" key="5">
    <source>
        <dbReference type="ARBA" id="ARBA00032024"/>
    </source>
</evidence>
<accession>A0ABW0NA98</accession>
<organism evidence="9 10">
    <name type="scientific">Caenimonas terrae</name>
    <dbReference type="NCBI Taxonomy" id="696074"/>
    <lineage>
        <taxon>Bacteria</taxon>
        <taxon>Pseudomonadati</taxon>
        <taxon>Pseudomonadota</taxon>
        <taxon>Betaproteobacteria</taxon>
        <taxon>Burkholderiales</taxon>
        <taxon>Comamonadaceae</taxon>
        <taxon>Caenimonas</taxon>
    </lineage>
</organism>
<evidence type="ECO:0000259" key="8">
    <source>
        <dbReference type="Pfam" id="PF08546"/>
    </source>
</evidence>
<dbReference type="Gene3D" id="1.10.1040.10">
    <property type="entry name" value="N-(1-d-carboxylethyl)-l-norvaline Dehydrogenase, domain 2"/>
    <property type="match status" value="1"/>
</dbReference>
<comment type="pathway">
    <text evidence="1">Cofactor biosynthesis; (R)-pantothenate biosynthesis; (R)-pantoate from 3-methyl-2-oxobutanoate: step 2/2.</text>
</comment>
<dbReference type="Gene3D" id="3.40.50.720">
    <property type="entry name" value="NAD(P)-binding Rossmann-like Domain"/>
    <property type="match status" value="1"/>
</dbReference>
<evidence type="ECO:0000256" key="1">
    <source>
        <dbReference type="ARBA" id="ARBA00004994"/>
    </source>
</evidence>
<gene>
    <name evidence="9" type="ORF">ACFPOE_02975</name>
</gene>
<dbReference type="PANTHER" id="PTHR21708">
    <property type="entry name" value="PROBABLE 2-DEHYDROPANTOATE 2-REDUCTASE"/>
    <property type="match status" value="1"/>
</dbReference>
<keyword evidence="4" id="KW-0566">Pantothenate biosynthesis</keyword>
<sequence length="344" mass="36492">MKVAIYGAGAIGGWMGVRLAQAGCEVGVVARGATLEALQMHGLRLEGPPAVRPELGEGLARASTSSARTELMSVPVRSSADPAQLGVQDLVLVAVKAPAMADVAKAIGPLLGPDTIVLTAMNGVPWWFFEGFGDKYAGTRLKAVDPEGAIADAIPAHHIIGCVVHASCSLNGPGFVRQHFGNKLIVGEPSGEKTARVRQLVALLEQAGFETVLSDQIQKDAWYKLWGNMTVNPVSAMTGATTDLIMGDELVRGFISKVMLEAREIGFRIGIPIEQQPQDRHQVTRKLGAFKTSMLQDVEAGKPVELDALVTVVKELGELTGVPTPFTDALLGLARLHARVHGLY</sequence>
<comment type="caution">
    <text evidence="9">The sequence shown here is derived from an EMBL/GenBank/DDBJ whole genome shotgun (WGS) entry which is preliminary data.</text>
</comment>
<dbReference type="RefSeq" id="WP_376848501.1">
    <property type="nucleotide sequence ID" value="NZ_JBHSMF010000002.1"/>
</dbReference>
<reference evidence="10" key="1">
    <citation type="journal article" date="2019" name="Int. J. Syst. Evol. Microbiol.">
        <title>The Global Catalogue of Microorganisms (GCM) 10K type strain sequencing project: providing services to taxonomists for standard genome sequencing and annotation.</title>
        <authorList>
            <consortium name="The Broad Institute Genomics Platform"/>
            <consortium name="The Broad Institute Genome Sequencing Center for Infectious Disease"/>
            <person name="Wu L."/>
            <person name="Ma J."/>
        </authorList>
    </citation>
    <scope>NUCLEOTIDE SEQUENCE [LARGE SCALE GENOMIC DNA]</scope>
    <source>
        <strain evidence="10">CCUG 57401</strain>
    </source>
</reference>
<evidence type="ECO:0000256" key="2">
    <source>
        <dbReference type="ARBA" id="ARBA00013014"/>
    </source>
</evidence>
<dbReference type="InterPro" id="IPR051402">
    <property type="entry name" value="KPR-Related"/>
</dbReference>
<dbReference type="GO" id="GO:0008677">
    <property type="term" value="F:2-dehydropantoate 2-reductase activity"/>
    <property type="evidence" value="ECO:0007669"/>
    <property type="project" value="UniProtKB-EC"/>
</dbReference>
<feature type="domain" description="Ketopantoate reductase N-terminal" evidence="7">
    <location>
        <begin position="3"/>
        <end position="189"/>
    </location>
</feature>
<comment type="catalytic activity">
    <reaction evidence="6">
        <text>(R)-pantoate + NADP(+) = 2-dehydropantoate + NADPH + H(+)</text>
        <dbReference type="Rhea" id="RHEA:16233"/>
        <dbReference type="ChEBI" id="CHEBI:11561"/>
        <dbReference type="ChEBI" id="CHEBI:15378"/>
        <dbReference type="ChEBI" id="CHEBI:15980"/>
        <dbReference type="ChEBI" id="CHEBI:57783"/>
        <dbReference type="ChEBI" id="CHEBI:58349"/>
        <dbReference type="EC" id="1.1.1.169"/>
    </reaction>
</comment>
<dbReference type="InterPro" id="IPR036291">
    <property type="entry name" value="NAD(P)-bd_dom_sf"/>
</dbReference>
<proteinExistence type="predicted"/>
<dbReference type="Proteomes" id="UP001596037">
    <property type="component" value="Unassembled WGS sequence"/>
</dbReference>
<evidence type="ECO:0000256" key="3">
    <source>
        <dbReference type="ARBA" id="ARBA00019465"/>
    </source>
</evidence>
<feature type="domain" description="Ketopantoate reductase C-terminal" evidence="8">
    <location>
        <begin position="217"/>
        <end position="336"/>
    </location>
</feature>
<name>A0ABW0NA98_9BURK</name>
<evidence type="ECO:0000313" key="9">
    <source>
        <dbReference type="EMBL" id="MFC5496483.1"/>
    </source>
</evidence>